<keyword evidence="3" id="KW-1185">Reference proteome</keyword>
<feature type="domain" description="J" evidence="1">
    <location>
        <begin position="46"/>
        <end position="113"/>
    </location>
</feature>
<dbReference type="Proteomes" id="UP000444721">
    <property type="component" value="Unassembled WGS sequence"/>
</dbReference>
<dbReference type="GO" id="GO:0051082">
    <property type="term" value="F:unfolded protein binding"/>
    <property type="evidence" value="ECO:0007669"/>
    <property type="project" value="InterPro"/>
</dbReference>
<dbReference type="CDD" id="cd10747">
    <property type="entry name" value="DnaJ_C"/>
    <property type="match status" value="1"/>
</dbReference>
<dbReference type="PROSITE" id="PS00636">
    <property type="entry name" value="DNAJ_1"/>
    <property type="match status" value="1"/>
</dbReference>
<gene>
    <name evidence="2" type="ORF">FDP41_006294</name>
</gene>
<dbReference type="SUPFAM" id="SSF49493">
    <property type="entry name" value="HSP40/DnaJ peptide-binding domain"/>
    <property type="match status" value="2"/>
</dbReference>
<proteinExistence type="predicted"/>
<dbReference type="Gene3D" id="1.10.287.110">
    <property type="entry name" value="DnaJ domain"/>
    <property type="match status" value="1"/>
</dbReference>
<dbReference type="CDD" id="cd06257">
    <property type="entry name" value="DnaJ"/>
    <property type="match status" value="1"/>
</dbReference>
<evidence type="ECO:0000313" key="3">
    <source>
        <dbReference type="Proteomes" id="UP000444721"/>
    </source>
</evidence>
<dbReference type="OrthoDB" id="550424at2759"/>
<dbReference type="GeneID" id="68113512"/>
<dbReference type="AlphaFoldDB" id="A0A6A5BLC9"/>
<evidence type="ECO:0000259" key="1">
    <source>
        <dbReference type="PROSITE" id="PS50076"/>
    </source>
</evidence>
<reference evidence="2 3" key="1">
    <citation type="journal article" date="2019" name="Sci. Rep.">
        <title>Nanopore sequencing improves the draft genome of the human pathogenic amoeba Naegleria fowleri.</title>
        <authorList>
            <person name="Liechti N."/>
            <person name="Schurch N."/>
            <person name="Bruggmann R."/>
            <person name="Wittwer M."/>
        </authorList>
    </citation>
    <scope>NUCLEOTIDE SEQUENCE [LARGE SCALE GENOMIC DNA]</scope>
    <source>
        <strain evidence="2 3">ATCC 30894</strain>
    </source>
</reference>
<dbReference type="PRINTS" id="PR00625">
    <property type="entry name" value="JDOMAIN"/>
</dbReference>
<dbReference type="InterPro" id="IPR018253">
    <property type="entry name" value="DnaJ_domain_CS"/>
</dbReference>
<dbReference type="PANTHER" id="PTHR43888">
    <property type="entry name" value="DNAJ-LIKE-2, ISOFORM A-RELATED"/>
    <property type="match status" value="1"/>
</dbReference>
<dbReference type="GO" id="GO:0030544">
    <property type="term" value="F:Hsp70 protein binding"/>
    <property type="evidence" value="ECO:0007669"/>
    <property type="project" value="InterPro"/>
</dbReference>
<dbReference type="InterPro" id="IPR044713">
    <property type="entry name" value="DNJA1/2-like"/>
</dbReference>
<accession>A0A6A5BLC9</accession>
<dbReference type="Gene3D" id="2.60.260.20">
    <property type="entry name" value="Urease metallochaperone UreE, N-terminal domain"/>
    <property type="match status" value="2"/>
</dbReference>
<comment type="caution">
    <text evidence="2">The sequence shown here is derived from an EMBL/GenBank/DDBJ whole genome shotgun (WGS) entry which is preliminary data.</text>
</comment>
<dbReference type="SUPFAM" id="SSF46565">
    <property type="entry name" value="Chaperone J-domain"/>
    <property type="match status" value="1"/>
</dbReference>
<dbReference type="InterPro" id="IPR002939">
    <property type="entry name" value="DnaJ_C"/>
</dbReference>
<dbReference type="VEuPathDB" id="AmoebaDB:FDP41_006294"/>
<dbReference type="GO" id="GO:0006457">
    <property type="term" value="P:protein folding"/>
    <property type="evidence" value="ECO:0007669"/>
    <property type="project" value="InterPro"/>
</dbReference>
<organism evidence="2 3">
    <name type="scientific">Naegleria fowleri</name>
    <name type="common">Brain eating amoeba</name>
    <dbReference type="NCBI Taxonomy" id="5763"/>
    <lineage>
        <taxon>Eukaryota</taxon>
        <taxon>Discoba</taxon>
        <taxon>Heterolobosea</taxon>
        <taxon>Tetramitia</taxon>
        <taxon>Eutetramitia</taxon>
        <taxon>Vahlkampfiidae</taxon>
        <taxon>Naegleria</taxon>
    </lineage>
</organism>
<dbReference type="Pfam" id="PF00226">
    <property type="entry name" value="DnaJ"/>
    <property type="match status" value="1"/>
</dbReference>
<evidence type="ECO:0000313" key="2">
    <source>
        <dbReference type="EMBL" id="KAF0974820.1"/>
    </source>
</evidence>
<dbReference type="VEuPathDB" id="AmoebaDB:NfTy_076830"/>
<name>A0A6A5BLC9_NAEFO</name>
<protein>
    <recommendedName>
        <fullName evidence="1">J domain-containing protein</fullName>
    </recommendedName>
</protein>
<dbReference type="FunFam" id="2.60.260.20:FF:000013">
    <property type="entry name" value="DnaJ subfamily B member 11"/>
    <property type="match status" value="1"/>
</dbReference>
<dbReference type="RefSeq" id="XP_044559533.1">
    <property type="nucleotide sequence ID" value="XM_044709913.1"/>
</dbReference>
<dbReference type="InterPro" id="IPR036869">
    <property type="entry name" value="J_dom_sf"/>
</dbReference>
<dbReference type="InterPro" id="IPR008971">
    <property type="entry name" value="HSP40/DnaJ_pept-bd"/>
</dbReference>
<dbReference type="EMBL" id="VFQX01000051">
    <property type="protein sequence ID" value="KAF0974820.1"/>
    <property type="molecule type" value="Genomic_DNA"/>
</dbReference>
<sequence>MTLSSLMLSSPHMSISSSSRRFLGIVLAASLFIVLLILAGSCLASDLYEILHVPRNAGQDQIKRAFKKLTMKYHPDRYKGADKDEAQKKYAQISHAYEVLSDEKKRQIYDRYGEEGLKQQERGGHPGGGMDIFSEFFGGGFHFNFGGGDDSQEEEDEFKGQDLRIPLEVTLENLYNGKLMTFKRVRTAHESGAQPKKCECRNKVIRMMIINGQMKRMTENNCEECKNRFDVIQKATALTIQIDRGMKEGEEIVFYGEGDATKSHRSGDLIFVIKSKPHPVFTRVGDDLKMKMDITLKESLTGLVKTIKHLDDRNLQIKIDDIIIPNSVRVMKGEGMPRKENPAQKGDLYIEFNVIFPTSLSNKQKDELKNIL</sequence>
<dbReference type="SMART" id="SM00271">
    <property type="entry name" value="DnaJ"/>
    <property type="match status" value="1"/>
</dbReference>
<dbReference type="OMA" id="YGMEGMA"/>
<dbReference type="InterPro" id="IPR001623">
    <property type="entry name" value="DnaJ_domain"/>
</dbReference>
<dbReference type="Pfam" id="PF01556">
    <property type="entry name" value="DnaJ_C"/>
    <property type="match status" value="1"/>
</dbReference>
<dbReference type="VEuPathDB" id="AmoebaDB:NF0089820"/>
<dbReference type="PROSITE" id="PS50076">
    <property type="entry name" value="DNAJ_2"/>
    <property type="match status" value="1"/>
</dbReference>